<dbReference type="Proteomes" id="UP000199249">
    <property type="component" value="Unassembled WGS sequence"/>
</dbReference>
<reference evidence="1" key="1">
    <citation type="submission" date="2016-10" db="EMBL/GenBank/DDBJ databases">
        <authorList>
            <person name="de Groot N.N."/>
        </authorList>
    </citation>
    <scope>NUCLEOTIDE SEQUENCE [LARGE SCALE GENOMIC DNA]</scope>
    <source>
        <strain evidence="1">CGMCC 1.8975</strain>
    </source>
</reference>
<dbReference type="AlphaFoldDB" id="A0A1H3G3H6"/>
<name>A0A1H3G3H6_9BACT</name>
<sequence length="166" mass="18913">MTTDKSEILKVLKTALFGTYFTRFTYYITAFECDFFSDSLDISAYLVVSEIELADKIEWNKWVQSAPFNIANNNGPEEPARVFLMGLLTQAIVQDVEEENEGTIILTFQNGLKVRLVGEIETEDISWTIQFRNSDGQQIGECTCSFNKLFLNISEELAHKLHLASH</sequence>
<organism evidence="1 3">
    <name type="scientific">Hymenobacter psychrophilus</name>
    <dbReference type="NCBI Taxonomy" id="651662"/>
    <lineage>
        <taxon>Bacteria</taxon>
        <taxon>Pseudomonadati</taxon>
        <taxon>Bacteroidota</taxon>
        <taxon>Cytophagia</taxon>
        <taxon>Cytophagales</taxon>
        <taxon>Hymenobacteraceae</taxon>
        <taxon>Hymenobacter</taxon>
    </lineage>
</organism>
<proteinExistence type="predicted"/>
<evidence type="ECO:0000313" key="3">
    <source>
        <dbReference type="Proteomes" id="UP000199249"/>
    </source>
</evidence>
<dbReference type="OrthoDB" id="878230at2"/>
<gene>
    <name evidence="1" type="ORF">SAMN04488069_104314</name>
    <name evidence="2" type="ORF">SAMN04488069_11467</name>
</gene>
<reference evidence="3" key="2">
    <citation type="submission" date="2016-10" db="EMBL/GenBank/DDBJ databases">
        <authorList>
            <person name="Varghese N."/>
            <person name="Submissions S."/>
        </authorList>
    </citation>
    <scope>NUCLEOTIDE SEQUENCE [LARGE SCALE GENOMIC DNA]</scope>
    <source>
        <strain evidence="3">CGMCC 1.8975</strain>
    </source>
</reference>
<dbReference type="EMBL" id="FNOV01000014">
    <property type="protein sequence ID" value="SDY81881.1"/>
    <property type="molecule type" value="Genomic_DNA"/>
</dbReference>
<accession>A0A1H3G3H6</accession>
<evidence type="ECO:0000313" key="1">
    <source>
        <dbReference type="EMBL" id="SDX97248.1"/>
    </source>
</evidence>
<keyword evidence="3" id="KW-1185">Reference proteome</keyword>
<dbReference type="STRING" id="651662.SAMN04488069_104314"/>
<dbReference type="EMBL" id="FNOV01000004">
    <property type="protein sequence ID" value="SDX97248.1"/>
    <property type="molecule type" value="Genomic_DNA"/>
</dbReference>
<evidence type="ECO:0000313" key="2">
    <source>
        <dbReference type="EMBL" id="SDY81881.1"/>
    </source>
</evidence>
<protein>
    <submittedName>
        <fullName evidence="1">Uncharacterized protein</fullName>
    </submittedName>
</protein>
<dbReference type="RefSeq" id="WP_092738998.1">
    <property type="nucleotide sequence ID" value="NZ_FNOV01000004.1"/>
</dbReference>